<keyword evidence="1" id="KW-0472">Membrane</keyword>
<reference evidence="2 3" key="1">
    <citation type="journal article" date="2020" name="Nature">
        <title>Six reference-quality genomes reveal evolution of bat adaptations.</title>
        <authorList>
            <person name="Jebb D."/>
            <person name="Huang Z."/>
            <person name="Pippel M."/>
            <person name="Hughes G.M."/>
            <person name="Lavrichenko K."/>
            <person name="Devanna P."/>
            <person name="Winkler S."/>
            <person name="Jermiin L.S."/>
            <person name="Skirmuntt E.C."/>
            <person name="Katzourakis A."/>
            <person name="Burkitt-Gray L."/>
            <person name="Ray D.A."/>
            <person name="Sullivan K.A.M."/>
            <person name="Roscito J.G."/>
            <person name="Kirilenko B.M."/>
            <person name="Davalos L.M."/>
            <person name="Corthals A.P."/>
            <person name="Power M.L."/>
            <person name="Jones G."/>
            <person name="Ransome R.D."/>
            <person name="Dechmann D.K.N."/>
            <person name="Locatelli A.G."/>
            <person name="Puechmaille S.J."/>
            <person name="Fedrigo O."/>
            <person name="Jarvis E.D."/>
            <person name="Hiller M."/>
            <person name="Vernes S.C."/>
            <person name="Myers E.W."/>
            <person name="Teeling E.C."/>
        </authorList>
    </citation>
    <scope>NUCLEOTIDE SEQUENCE [LARGE SCALE GENOMIC DNA]</scope>
    <source>
        <strain evidence="2">MRouAeg1</strain>
        <tissue evidence="2">Muscle</tissue>
    </source>
</reference>
<evidence type="ECO:0000313" key="2">
    <source>
        <dbReference type="EMBL" id="KAF6496108.1"/>
    </source>
</evidence>
<dbReference type="AlphaFoldDB" id="A0A7J8JHC7"/>
<accession>A0A7J8JHC7</accession>
<organism evidence="2 3">
    <name type="scientific">Rousettus aegyptiacus</name>
    <name type="common">Egyptian fruit bat</name>
    <name type="synonym">Pteropus aegyptiacus</name>
    <dbReference type="NCBI Taxonomy" id="9407"/>
    <lineage>
        <taxon>Eukaryota</taxon>
        <taxon>Metazoa</taxon>
        <taxon>Chordata</taxon>
        <taxon>Craniata</taxon>
        <taxon>Vertebrata</taxon>
        <taxon>Euteleostomi</taxon>
        <taxon>Mammalia</taxon>
        <taxon>Eutheria</taxon>
        <taxon>Laurasiatheria</taxon>
        <taxon>Chiroptera</taxon>
        <taxon>Yinpterochiroptera</taxon>
        <taxon>Pteropodoidea</taxon>
        <taxon>Pteropodidae</taxon>
        <taxon>Rousettinae</taxon>
        <taxon>Rousettus</taxon>
    </lineage>
</organism>
<evidence type="ECO:0000313" key="3">
    <source>
        <dbReference type="Proteomes" id="UP000593571"/>
    </source>
</evidence>
<dbReference type="EMBL" id="JACASE010000002">
    <property type="protein sequence ID" value="KAF6496108.1"/>
    <property type="molecule type" value="Genomic_DNA"/>
</dbReference>
<proteinExistence type="predicted"/>
<gene>
    <name evidence="2" type="ORF">HJG63_010338</name>
</gene>
<sequence>MKQSKTKTKGQKKLWEVSDFSSILIVMMVSLVFAYVQFIKLYTFSIFRFLIHQLCFDKAICMFPSSKLFHIFHSSYTERDSQIYITNLKFFFELQTHISNCILDIWTWISNEYLIELIMPQTCSSHNHILVGR</sequence>
<keyword evidence="1" id="KW-1133">Transmembrane helix</keyword>
<protein>
    <submittedName>
        <fullName evidence="2">Uncharacterized protein</fullName>
    </submittedName>
</protein>
<feature type="transmembrane region" description="Helical" evidence="1">
    <location>
        <begin position="20"/>
        <end position="39"/>
    </location>
</feature>
<name>A0A7J8JHC7_ROUAE</name>
<keyword evidence="1" id="KW-0812">Transmembrane</keyword>
<evidence type="ECO:0000256" key="1">
    <source>
        <dbReference type="SAM" id="Phobius"/>
    </source>
</evidence>
<comment type="caution">
    <text evidence="2">The sequence shown here is derived from an EMBL/GenBank/DDBJ whole genome shotgun (WGS) entry which is preliminary data.</text>
</comment>
<keyword evidence="3" id="KW-1185">Reference proteome</keyword>
<dbReference type="Proteomes" id="UP000593571">
    <property type="component" value="Unassembled WGS sequence"/>
</dbReference>